<organism evidence="2 3">
    <name type="scientific">Paraburkholderia dipogonis</name>
    <dbReference type="NCBI Taxonomy" id="1211383"/>
    <lineage>
        <taxon>Bacteria</taxon>
        <taxon>Pseudomonadati</taxon>
        <taxon>Pseudomonadota</taxon>
        <taxon>Betaproteobacteria</taxon>
        <taxon>Burkholderiales</taxon>
        <taxon>Burkholderiaceae</taxon>
        <taxon>Paraburkholderia</taxon>
    </lineage>
</organism>
<dbReference type="EMBL" id="SNVI01000002">
    <property type="protein sequence ID" value="TFE41385.1"/>
    <property type="molecule type" value="Genomic_DNA"/>
</dbReference>
<dbReference type="Proteomes" id="UP000297385">
    <property type="component" value="Unassembled WGS sequence"/>
</dbReference>
<keyword evidence="1" id="KW-1133">Transmembrane helix</keyword>
<evidence type="ECO:0000256" key="1">
    <source>
        <dbReference type="SAM" id="Phobius"/>
    </source>
</evidence>
<reference evidence="2 3" key="1">
    <citation type="submission" date="2019-03" db="EMBL/GenBank/DDBJ databases">
        <title>Complete Genome Sequence of Paraburkholderia dipogonis ICMP 19430T, a Nitrogen-fixing Symbiont of the South African Invasive Legume Dipogon lignosus in New Zealand.</title>
        <authorList>
            <person name="De Meyer S.E."/>
        </authorList>
    </citation>
    <scope>NUCLEOTIDE SEQUENCE [LARGE SCALE GENOMIC DNA]</scope>
    <source>
        <strain evidence="2 3">ICMP 19430</strain>
    </source>
</reference>
<keyword evidence="1" id="KW-0812">Transmembrane</keyword>
<feature type="transmembrane region" description="Helical" evidence="1">
    <location>
        <begin position="106"/>
        <end position="129"/>
    </location>
</feature>
<evidence type="ECO:0000313" key="2">
    <source>
        <dbReference type="EMBL" id="TFE41385.1"/>
    </source>
</evidence>
<dbReference type="RefSeq" id="WP_134464371.1">
    <property type="nucleotide sequence ID" value="NZ_JBHMFL010000119.1"/>
</dbReference>
<gene>
    <name evidence="2" type="ORF">E2553_32465</name>
</gene>
<protein>
    <submittedName>
        <fullName evidence="2">Uncharacterized protein</fullName>
    </submittedName>
</protein>
<keyword evidence="1" id="KW-0472">Membrane</keyword>
<evidence type="ECO:0000313" key="3">
    <source>
        <dbReference type="Proteomes" id="UP000297385"/>
    </source>
</evidence>
<sequence>MNKRFAINLSIYIALILISAVEGWRSTYLVDFVLIETPDSVEAFILFWLRHTGAEYLADPVDIEVLALLLYWLIATLLFAWGLAGLKRWGSRYFIARKNGEAIPRLPLFVMLVMSLLAFVVSCDLGWYLSLLFGRYTVDIPLPVKALIKAYQSVTGQGGGADADDYLAYFAVNLYWAMATLCVGVLLISCCLAMRRFIHWKTS</sequence>
<dbReference type="AlphaFoldDB" id="A0A4Y8MVK5"/>
<feature type="transmembrane region" description="Helical" evidence="1">
    <location>
        <begin position="65"/>
        <end position="86"/>
    </location>
</feature>
<comment type="caution">
    <text evidence="2">The sequence shown here is derived from an EMBL/GenBank/DDBJ whole genome shotgun (WGS) entry which is preliminary data.</text>
</comment>
<name>A0A4Y8MVK5_9BURK</name>
<proteinExistence type="predicted"/>
<feature type="transmembrane region" description="Helical" evidence="1">
    <location>
        <begin position="5"/>
        <end position="24"/>
    </location>
</feature>
<dbReference type="GeneID" id="97309824"/>
<accession>A0A4Y8MVK5</accession>
<feature type="transmembrane region" description="Helical" evidence="1">
    <location>
        <begin position="174"/>
        <end position="194"/>
    </location>
</feature>